<protein>
    <submittedName>
        <fullName evidence="1">Uncharacterized protein</fullName>
    </submittedName>
</protein>
<dbReference type="AlphaFoldDB" id="A0A822XK19"/>
<reference evidence="1 2" key="1">
    <citation type="journal article" date="2020" name="Mol. Biol. Evol.">
        <title>Distinct Expression and Methylation Patterns for Genes with Different Fates following a Single Whole-Genome Duplication in Flowering Plants.</title>
        <authorList>
            <person name="Shi T."/>
            <person name="Rahmani R.S."/>
            <person name="Gugger P.F."/>
            <person name="Wang M."/>
            <person name="Li H."/>
            <person name="Zhang Y."/>
            <person name="Li Z."/>
            <person name="Wang Q."/>
            <person name="Van de Peer Y."/>
            <person name="Marchal K."/>
            <person name="Chen J."/>
        </authorList>
    </citation>
    <scope>NUCLEOTIDE SEQUENCE [LARGE SCALE GENOMIC DNA]</scope>
    <source>
        <tissue evidence="1">Leaf</tissue>
    </source>
</reference>
<name>A0A822XK19_NELNU</name>
<evidence type="ECO:0000313" key="1">
    <source>
        <dbReference type="EMBL" id="DAD19296.1"/>
    </source>
</evidence>
<dbReference type="Proteomes" id="UP000607653">
    <property type="component" value="Unassembled WGS sequence"/>
</dbReference>
<gene>
    <name evidence="1" type="ORF">HUJ06_020759</name>
</gene>
<sequence>MKEKLLLEIENGKENRKLKLLRKVYPPQTTFHQKINLVWADLNLFTR</sequence>
<keyword evidence="2" id="KW-1185">Reference proteome</keyword>
<accession>A0A822XK19</accession>
<proteinExistence type="predicted"/>
<comment type="caution">
    <text evidence="1">The sequence shown here is derived from an EMBL/GenBank/DDBJ whole genome shotgun (WGS) entry which is preliminary data.</text>
</comment>
<organism evidence="1 2">
    <name type="scientific">Nelumbo nucifera</name>
    <name type="common">Sacred lotus</name>
    <dbReference type="NCBI Taxonomy" id="4432"/>
    <lineage>
        <taxon>Eukaryota</taxon>
        <taxon>Viridiplantae</taxon>
        <taxon>Streptophyta</taxon>
        <taxon>Embryophyta</taxon>
        <taxon>Tracheophyta</taxon>
        <taxon>Spermatophyta</taxon>
        <taxon>Magnoliopsida</taxon>
        <taxon>Proteales</taxon>
        <taxon>Nelumbonaceae</taxon>
        <taxon>Nelumbo</taxon>
    </lineage>
</organism>
<dbReference type="EMBL" id="DUZY01000001">
    <property type="protein sequence ID" value="DAD19296.1"/>
    <property type="molecule type" value="Genomic_DNA"/>
</dbReference>
<evidence type="ECO:0000313" key="2">
    <source>
        <dbReference type="Proteomes" id="UP000607653"/>
    </source>
</evidence>